<accession>A0A1J4V5H9</accession>
<reference evidence="2 3" key="1">
    <citation type="journal article" date="2016" name="Environ. Microbiol.">
        <title>Genomic resolution of a cold subsurface aquifer community provides metabolic insights for novel microbes adapted to high CO concentrations.</title>
        <authorList>
            <person name="Probst A.J."/>
            <person name="Castelle C.J."/>
            <person name="Singh A."/>
            <person name="Brown C.T."/>
            <person name="Anantharaman K."/>
            <person name="Sharon I."/>
            <person name="Hug L.A."/>
            <person name="Burstein D."/>
            <person name="Emerson J.B."/>
            <person name="Thomas B.C."/>
            <person name="Banfield J.F."/>
        </authorList>
    </citation>
    <scope>NUCLEOTIDE SEQUENCE [LARGE SCALE GENOMIC DNA]</scope>
    <source>
        <strain evidence="2">CG1_02_43_90</strain>
    </source>
</reference>
<dbReference type="EMBL" id="MNVN01000003">
    <property type="protein sequence ID" value="OIO31264.1"/>
    <property type="molecule type" value="Genomic_DNA"/>
</dbReference>
<keyword evidence="1" id="KW-0472">Membrane</keyword>
<proteinExistence type="predicted"/>
<keyword evidence="1" id="KW-1133">Transmembrane helix</keyword>
<dbReference type="Proteomes" id="UP000181992">
    <property type="component" value="Unassembled WGS sequence"/>
</dbReference>
<comment type="caution">
    <text evidence="2">The sequence shown here is derived from an EMBL/GenBank/DDBJ whole genome shotgun (WGS) entry which is preliminary data.</text>
</comment>
<evidence type="ECO:0000256" key="1">
    <source>
        <dbReference type="SAM" id="Phobius"/>
    </source>
</evidence>
<organism evidence="2 3">
    <name type="scientific">Candidatus Nomurabacteria bacterium CG1_02_43_90</name>
    <dbReference type="NCBI Taxonomy" id="1805281"/>
    <lineage>
        <taxon>Bacteria</taxon>
        <taxon>Candidatus Nomuraibacteriota</taxon>
    </lineage>
</organism>
<name>A0A1J4V5H9_9BACT</name>
<dbReference type="STRING" id="1805281.AUJ77_00435"/>
<feature type="transmembrane region" description="Helical" evidence="1">
    <location>
        <begin position="9"/>
        <end position="26"/>
    </location>
</feature>
<feature type="transmembrane region" description="Helical" evidence="1">
    <location>
        <begin position="32"/>
        <end position="49"/>
    </location>
</feature>
<sequence>MREIYRSKIFIHFLVFMGLFALSGYIYAGIKVLILFSVLSFAGAVCGAFDKLSDQIEKHG</sequence>
<dbReference type="AlphaFoldDB" id="A0A1J4V5H9"/>
<protein>
    <submittedName>
        <fullName evidence="2">Uncharacterized protein</fullName>
    </submittedName>
</protein>
<keyword evidence="1" id="KW-0812">Transmembrane</keyword>
<evidence type="ECO:0000313" key="2">
    <source>
        <dbReference type="EMBL" id="OIO31264.1"/>
    </source>
</evidence>
<evidence type="ECO:0000313" key="3">
    <source>
        <dbReference type="Proteomes" id="UP000181992"/>
    </source>
</evidence>
<gene>
    <name evidence="2" type="ORF">AUJ77_00435</name>
</gene>